<feature type="transmembrane region" description="Helical" evidence="7">
    <location>
        <begin position="373"/>
        <end position="396"/>
    </location>
</feature>
<comment type="similarity">
    <text evidence="2">Belongs to the nucleobase:cation symporter-2 (NCS2) (TC 2.A.40) family.</text>
</comment>
<evidence type="ECO:0000256" key="7">
    <source>
        <dbReference type="SAM" id="Phobius"/>
    </source>
</evidence>
<evidence type="ECO:0000256" key="3">
    <source>
        <dbReference type="ARBA" id="ARBA00022692"/>
    </source>
</evidence>
<keyword evidence="5 7" id="KW-0472">Membrane</keyword>
<evidence type="ECO:0000313" key="9">
    <source>
        <dbReference type="Proteomes" id="UP001217089"/>
    </source>
</evidence>
<keyword evidence="3 7" id="KW-0812">Transmembrane</keyword>
<accession>A0ABQ9FL78</accession>
<keyword evidence="9" id="KW-1185">Reference proteome</keyword>
<proteinExistence type="inferred from homology"/>
<evidence type="ECO:0000256" key="4">
    <source>
        <dbReference type="ARBA" id="ARBA00022989"/>
    </source>
</evidence>
<name>A0ABQ9FL78_TEGGR</name>
<feature type="region of interest" description="Disordered" evidence="6">
    <location>
        <begin position="29"/>
        <end position="56"/>
    </location>
</feature>
<evidence type="ECO:0000256" key="5">
    <source>
        <dbReference type="ARBA" id="ARBA00023136"/>
    </source>
</evidence>
<evidence type="ECO:0000256" key="1">
    <source>
        <dbReference type="ARBA" id="ARBA00004141"/>
    </source>
</evidence>
<feature type="transmembrane region" description="Helical" evidence="7">
    <location>
        <begin position="91"/>
        <end position="115"/>
    </location>
</feature>
<feature type="compositionally biased region" description="Polar residues" evidence="6">
    <location>
        <begin position="42"/>
        <end position="51"/>
    </location>
</feature>
<sequence length="661" mass="72424">MAKHKATYPLQNATKLSVDYGGGERRRVSYASDTTDNERKSSILSGQSGSRKSAGDISIQIKRKMSLSEKQMEINKSPLIYKTSDVPPVHLLLLFGFQQALLAISGSLAIVLIAAKVTCAEHDGELQSQMLSSTMFVNGISTFLMVSVGSRLPLYQGAYGGYIVPLMTLMEVDPTRCDVKLPANTTLDGKFSKEELTNSTDFNLRQAKKELALSYFRELQGCLMIVGVIHFLIGATGLIGVLLRFIGPVTVVPTILLLGIYFVDPVVSYCVVNWGITWLTFGLGFLFAFYLAKWPMPFYVWTRAKGWHVVWFPFHQVFAILLSIIIAWLVSWIITEAGGFTDNPKNLGYMARTDARLSGIAEAKAFFFPYPGLYGMVSFRATIFVGFLIATFISILDSIGDYYACAAMSHVPPPPAHAMNRGIAVEGLCTIIAGALGAPTATTTYGGNIGAIGITRVASRSVFMVVAAIYVVLALLGKLSAVFISIPYPVLGGSLLVMMGMFMGVVLSNLKEVDLQSSRNLAIMGTALLVGLVVPNWVKNYPDDISTGNEEADFIIKGLLGNPNFTGGIIACLLDNTIPGTKTERGISAWQSPSEAKISALKNVYEEGYEIYELWMPEKIKMWKIWKYVPFMPSNVQDRQRSLSDQWARRKSIVGNIPDLV</sequence>
<dbReference type="EMBL" id="JARBDR010000246">
    <property type="protein sequence ID" value="KAJ8316916.1"/>
    <property type="molecule type" value="Genomic_DNA"/>
</dbReference>
<keyword evidence="4 7" id="KW-1133">Transmembrane helix</keyword>
<organism evidence="8 9">
    <name type="scientific">Tegillarca granosa</name>
    <name type="common">Malaysian cockle</name>
    <name type="synonym">Anadara granosa</name>
    <dbReference type="NCBI Taxonomy" id="220873"/>
    <lineage>
        <taxon>Eukaryota</taxon>
        <taxon>Metazoa</taxon>
        <taxon>Spiralia</taxon>
        <taxon>Lophotrochozoa</taxon>
        <taxon>Mollusca</taxon>
        <taxon>Bivalvia</taxon>
        <taxon>Autobranchia</taxon>
        <taxon>Pteriomorphia</taxon>
        <taxon>Arcoida</taxon>
        <taxon>Arcoidea</taxon>
        <taxon>Arcidae</taxon>
        <taxon>Tegillarca</taxon>
    </lineage>
</organism>
<reference evidence="8 9" key="1">
    <citation type="submission" date="2022-12" db="EMBL/GenBank/DDBJ databases">
        <title>Chromosome-level genome of Tegillarca granosa.</title>
        <authorList>
            <person name="Kim J."/>
        </authorList>
    </citation>
    <scope>NUCLEOTIDE SEQUENCE [LARGE SCALE GENOMIC DNA]</scope>
    <source>
        <strain evidence="8">Teg-2019</strain>
        <tissue evidence="8">Adductor muscle</tissue>
    </source>
</reference>
<protein>
    <submittedName>
        <fullName evidence="8">Uncharacterized protein</fullName>
    </submittedName>
</protein>
<gene>
    <name evidence="8" type="ORF">KUTeg_004820</name>
</gene>
<evidence type="ECO:0000256" key="6">
    <source>
        <dbReference type="SAM" id="MobiDB-lite"/>
    </source>
</evidence>
<evidence type="ECO:0000313" key="8">
    <source>
        <dbReference type="EMBL" id="KAJ8316916.1"/>
    </source>
</evidence>
<dbReference type="InterPro" id="IPR006043">
    <property type="entry name" value="NCS2"/>
</dbReference>
<dbReference type="Pfam" id="PF00860">
    <property type="entry name" value="Xan_ur_permease"/>
    <property type="match status" value="1"/>
</dbReference>
<feature type="transmembrane region" description="Helical" evidence="7">
    <location>
        <begin position="222"/>
        <end position="246"/>
    </location>
</feature>
<feature type="transmembrane region" description="Helical" evidence="7">
    <location>
        <begin position="312"/>
        <end position="334"/>
    </location>
</feature>
<feature type="transmembrane region" description="Helical" evidence="7">
    <location>
        <begin position="266"/>
        <end position="291"/>
    </location>
</feature>
<feature type="transmembrane region" description="Helical" evidence="7">
    <location>
        <begin position="135"/>
        <end position="154"/>
    </location>
</feature>
<dbReference type="PANTHER" id="PTHR11119">
    <property type="entry name" value="XANTHINE-URACIL / VITAMIN C PERMEASE FAMILY MEMBER"/>
    <property type="match status" value="1"/>
</dbReference>
<comment type="caution">
    <text evidence="8">The sequence shown here is derived from an EMBL/GenBank/DDBJ whole genome shotgun (WGS) entry which is preliminary data.</text>
</comment>
<feature type="transmembrane region" description="Helical" evidence="7">
    <location>
        <begin position="462"/>
        <end position="484"/>
    </location>
</feature>
<evidence type="ECO:0000256" key="2">
    <source>
        <dbReference type="ARBA" id="ARBA00008821"/>
    </source>
</evidence>
<feature type="transmembrane region" description="Helical" evidence="7">
    <location>
        <begin position="490"/>
        <end position="509"/>
    </location>
</feature>
<dbReference type="Proteomes" id="UP001217089">
    <property type="component" value="Unassembled WGS sequence"/>
</dbReference>
<comment type="subcellular location">
    <subcellularLocation>
        <location evidence="1">Membrane</location>
        <topology evidence="1">Multi-pass membrane protein</topology>
    </subcellularLocation>
</comment>